<reference evidence="1 2" key="1">
    <citation type="journal article" date="2016" name="Nat. Commun.">
        <title>Thousands of microbial genomes shed light on interconnected biogeochemical processes in an aquifer system.</title>
        <authorList>
            <person name="Anantharaman K."/>
            <person name="Brown C.T."/>
            <person name="Hug L.A."/>
            <person name="Sharon I."/>
            <person name="Castelle C.J."/>
            <person name="Probst A.J."/>
            <person name="Thomas B.C."/>
            <person name="Singh A."/>
            <person name="Wilkins M.J."/>
            <person name="Karaoz U."/>
            <person name="Brodie E.L."/>
            <person name="Williams K.H."/>
            <person name="Hubbard S.S."/>
            <person name="Banfield J.F."/>
        </authorList>
    </citation>
    <scope>NUCLEOTIDE SEQUENCE [LARGE SCALE GENOMIC DNA]</scope>
</reference>
<comment type="caution">
    <text evidence="1">The sequence shown here is derived from an EMBL/GenBank/DDBJ whole genome shotgun (WGS) entry which is preliminary data.</text>
</comment>
<evidence type="ECO:0000313" key="1">
    <source>
        <dbReference type="EMBL" id="OGZ38841.1"/>
    </source>
</evidence>
<dbReference type="AlphaFoldDB" id="A0A1G2FMV3"/>
<evidence type="ECO:0000313" key="2">
    <source>
        <dbReference type="Proteomes" id="UP000178787"/>
    </source>
</evidence>
<organism evidence="1 2">
    <name type="scientific">Candidatus Portnoybacteria bacterium RIFCSPLOWO2_01_FULL_43_11</name>
    <dbReference type="NCBI Taxonomy" id="1802000"/>
    <lineage>
        <taxon>Bacteria</taxon>
        <taxon>Candidatus Portnoyibacteriota</taxon>
    </lineage>
</organism>
<dbReference type="EMBL" id="MHNE01000008">
    <property type="protein sequence ID" value="OGZ38841.1"/>
    <property type="molecule type" value="Genomic_DNA"/>
</dbReference>
<accession>A0A1G2FMV3</accession>
<proteinExistence type="predicted"/>
<name>A0A1G2FMV3_9BACT</name>
<dbReference type="Proteomes" id="UP000178787">
    <property type="component" value="Unassembled WGS sequence"/>
</dbReference>
<sequence>MFFRRKVKCFKVKKGQIINPADISIPYGPAVNLIGPPGDQELVVIGRRKEIKNFLKQHQKLIEV</sequence>
<protein>
    <submittedName>
        <fullName evidence="1">Uncharacterized protein</fullName>
    </submittedName>
</protein>
<gene>
    <name evidence="1" type="ORF">A3A94_02290</name>
</gene>